<evidence type="ECO:0000313" key="2">
    <source>
        <dbReference type="Proteomes" id="UP000515211"/>
    </source>
</evidence>
<name>A0A9C6TRS3_ARADU</name>
<gene>
    <name evidence="3" type="primary">LOC110277687</name>
</gene>
<dbReference type="Proteomes" id="UP000515211">
    <property type="component" value="Chromosome 2"/>
</dbReference>
<organism evidence="2 3">
    <name type="scientific">Arachis duranensis</name>
    <name type="common">Wild peanut</name>
    <dbReference type="NCBI Taxonomy" id="130453"/>
    <lineage>
        <taxon>Eukaryota</taxon>
        <taxon>Viridiplantae</taxon>
        <taxon>Streptophyta</taxon>
        <taxon>Embryophyta</taxon>
        <taxon>Tracheophyta</taxon>
        <taxon>Spermatophyta</taxon>
        <taxon>Magnoliopsida</taxon>
        <taxon>eudicotyledons</taxon>
        <taxon>Gunneridae</taxon>
        <taxon>Pentapetalae</taxon>
        <taxon>rosids</taxon>
        <taxon>fabids</taxon>
        <taxon>Fabales</taxon>
        <taxon>Fabaceae</taxon>
        <taxon>Papilionoideae</taxon>
        <taxon>50 kb inversion clade</taxon>
        <taxon>dalbergioids sensu lato</taxon>
        <taxon>Dalbergieae</taxon>
        <taxon>Pterocarpus clade</taxon>
        <taxon>Arachis</taxon>
    </lineage>
</organism>
<reference evidence="3" key="2">
    <citation type="submission" date="2025-08" db="UniProtKB">
        <authorList>
            <consortium name="RefSeq"/>
        </authorList>
    </citation>
    <scope>IDENTIFICATION</scope>
    <source>
        <tissue evidence="3">Whole plant</tissue>
    </source>
</reference>
<feature type="region of interest" description="Disordered" evidence="1">
    <location>
        <begin position="183"/>
        <end position="202"/>
    </location>
</feature>
<dbReference type="RefSeq" id="XP_052113743.1">
    <property type="nucleotide sequence ID" value="XM_052257783.1"/>
</dbReference>
<accession>A0A9C6TRS3</accession>
<keyword evidence="2" id="KW-1185">Reference proteome</keyword>
<proteinExistence type="predicted"/>
<reference evidence="2" key="1">
    <citation type="journal article" date="2016" name="Nat. Genet.">
        <title>The genome sequences of Arachis duranensis and Arachis ipaensis, the diploid ancestors of cultivated peanut.</title>
        <authorList>
            <person name="Bertioli D.J."/>
            <person name="Cannon S.B."/>
            <person name="Froenicke L."/>
            <person name="Huang G."/>
            <person name="Farmer A.D."/>
            <person name="Cannon E.K."/>
            <person name="Liu X."/>
            <person name="Gao D."/>
            <person name="Clevenger J."/>
            <person name="Dash S."/>
            <person name="Ren L."/>
            <person name="Moretzsohn M.C."/>
            <person name="Shirasawa K."/>
            <person name="Huang W."/>
            <person name="Vidigal B."/>
            <person name="Abernathy B."/>
            <person name="Chu Y."/>
            <person name="Niederhuth C.E."/>
            <person name="Umale P."/>
            <person name="Araujo A.C."/>
            <person name="Kozik A."/>
            <person name="Kim K.D."/>
            <person name="Burow M.D."/>
            <person name="Varshney R.K."/>
            <person name="Wang X."/>
            <person name="Zhang X."/>
            <person name="Barkley N."/>
            <person name="Guimaraes P.M."/>
            <person name="Isobe S."/>
            <person name="Guo B."/>
            <person name="Liao B."/>
            <person name="Stalker H.T."/>
            <person name="Schmitz R.J."/>
            <person name="Scheffler B.E."/>
            <person name="Leal-Bertioli S.C."/>
            <person name="Xun X."/>
            <person name="Jackson S.A."/>
            <person name="Michelmore R."/>
            <person name="Ozias-Akins P."/>
        </authorList>
    </citation>
    <scope>NUCLEOTIDE SEQUENCE [LARGE SCALE GENOMIC DNA]</scope>
    <source>
        <strain evidence="2">cv. V14167</strain>
    </source>
</reference>
<dbReference type="GeneID" id="110277687"/>
<dbReference type="KEGG" id="adu:110277687"/>
<evidence type="ECO:0000313" key="3">
    <source>
        <dbReference type="RefSeq" id="XP_052113743.1"/>
    </source>
</evidence>
<evidence type="ECO:0000256" key="1">
    <source>
        <dbReference type="SAM" id="MobiDB-lite"/>
    </source>
</evidence>
<protein>
    <submittedName>
        <fullName evidence="3">Uncharacterized protein LOC110277687</fullName>
    </submittedName>
</protein>
<sequence length="617" mass="71327">MLLGRLFPVSIKENKYEDPNPWKKVNTAGYDFPDSRESDLPKELDQMTSRKLIEQSSSYFSDNLLSPMLVNSDERITTDHAFATSNSHKFRLPYSTTEPEYKLDRIPSFSTKHDTTLGFPYNEGMNAAGYGLLDSQKLDVQFKEHNQIPETRLLEYEPNPCIRDYLMPPPFLRSNERIFPKEFPTSHSHKSRPCNTDEPEDKFDRIPSFSSKYDSALVFPYNEETDAAGCGLLDFQNSDFQLNYKIPEPRLLEFEPKPCSRGHLSPIFLRSNEGSIPQDFPTSHSHMFQPLYNMKEHECDSRRVPSFSAKRNVTHKFLLYDQEHDTFALNHYKEQRKFKREPIPLLLENGFDCHADEINLPIAYTSPEPELIPAFSTSGKGENQTWMNILGECHFSPSSLLLDKPQNITSILDSGLLRCQEFRFKKYFHEEEGDMDSNSNHDVLPISHNKRHFTLSADCKNDISSNDQDGVFLQPYEHWIRRTAYNGYHHSHSDSEAWVSSSLNFISGQKLGVSLTSSHSTCRSSNSGDFELPQWESMSSPLHISDHSEPEMDGGNHREVLYRFRHSSIEIRNSSFLHMSMQRENEFPFPLHRNDCINELEQTDYDPLESKHSLGGF</sequence>
<dbReference type="AlphaFoldDB" id="A0A9C6TRS3"/>